<dbReference type="GO" id="GO:0046872">
    <property type="term" value="F:metal ion binding"/>
    <property type="evidence" value="ECO:0007669"/>
    <property type="project" value="UniProtKB-KW"/>
</dbReference>
<dbReference type="InterPro" id="IPR034144">
    <property type="entry name" value="TOPRIM_TopoIII"/>
</dbReference>
<dbReference type="InterPro" id="IPR006171">
    <property type="entry name" value="TOPRIM_dom"/>
</dbReference>
<keyword evidence="5" id="KW-0460">Magnesium</keyword>
<feature type="compositionally biased region" description="Low complexity" evidence="13">
    <location>
        <begin position="725"/>
        <end position="740"/>
    </location>
</feature>
<dbReference type="InterPro" id="IPR013824">
    <property type="entry name" value="Topo_IA_cen_sub1"/>
</dbReference>
<dbReference type="GO" id="GO:0003677">
    <property type="term" value="F:DNA binding"/>
    <property type="evidence" value="ECO:0007669"/>
    <property type="project" value="UniProtKB-KW"/>
</dbReference>
<comment type="similarity">
    <text evidence="2">Belongs to the type IA topoisomerase family.</text>
</comment>
<dbReference type="GO" id="GO:0006265">
    <property type="term" value="P:DNA topological change"/>
    <property type="evidence" value="ECO:0007669"/>
    <property type="project" value="InterPro"/>
</dbReference>
<dbReference type="InterPro" id="IPR003602">
    <property type="entry name" value="Topo_IA_DNA-bd_dom"/>
</dbReference>
<evidence type="ECO:0000256" key="10">
    <source>
        <dbReference type="ARBA" id="ARBA00031985"/>
    </source>
</evidence>
<gene>
    <name evidence="16" type="ORF">N7330_17785</name>
</gene>
<dbReference type="PRINTS" id="PR00417">
    <property type="entry name" value="PRTPISMRASEI"/>
</dbReference>
<dbReference type="SUPFAM" id="SSF56712">
    <property type="entry name" value="Prokaryotic type I DNA topoisomerase"/>
    <property type="match status" value="1"/>
</dbReference>
<name>A0AA42HXR0_9BURK</name>
<dbReference type="InterPro" id="IPR005738">
    <property type="entry name" value="TopoIII"/>
</dbReference>
<evidence type="ECO:0000259" key="14">
    <source>
        <dbReference type="PROSITE" id="PS50880"/>
    </source>
</evidence>
<dbReference type="SMART" id="SM00436">
    <property type="entry name" value="TOP1Bc"/>
    <property type="match status" value="1"/>
</dbReference>
<dbReference type="InterPro" id="IPR023406">
    <property type="entry name" value="Topo_IA_AS"/>
</dbReference>
<sequence length="740" mass="80588">MRLIVAEKPSVAKAIAEELGVASRGNGFFVCKDGSTVTSCFGHMHEQLGPDEYTADDIPRATNGRKVWRPQDLPIIPKVWKTAAKEEAKERLQVIADLFKKASSVVNAGDPDREGQLLVDEVIDANGWQGPELRYWSSATDATSVQRALANLQPNAQFRRYGLAARARSRVDWLIGMNLTRAFTLRARRGGSSALLTVGRVQTPTLALVVERDRAIENFKAAAYFNVLAELQHQGGNFKAKWQAAEGAKGLDEEGRLTDKAVAEALKASCTGKPGNITEYKQEAKKEKQPRSYSLADVTLAASQKFGYSADDVLKICQALYETHKLTSYPRTDCAYLPESQHADAPQVLAAVAHVNPHLAALVAKADPSIKSPTWDDKQVTAHHGIVPTMHRGDLAALSDKEKNVYELILRAYLAQFFPVHEYMATTVTAQVAGESFKATGKVITAAGWREVYQEPEADDQADEKAEADDQALPAMNQGDSVTAKAITLQAQKTKAPPRFTDGTLLKAMENIYKYMEDEEQRRILKDGEGIGTPATRSSIIKELKAREFLGTKGKQIISTELGRGLVDAMPPDVKSASLTALNERELRAIETTGQGVDEFVSLQAAFVSQHVEQANASNEALAGTLGPACPRCKEGHLKRWPRKEKGGHFWACDKYRETGCKFACDDKAGKPDLSVAKAYKCPKCEGGQIRLLTGGTSGKFWGCSNYRNGCRVTYPDKNGKPDTGAKPAAKKAAPGKPAA</sequence>
<dbReference type="PANTHER" id="PTHR11390:SF21">
    <property type="entry name" value="DNA TOPOISOMERASE 3-ALPHA"/>
    <property type="match status" value="1"/>
</dbReference>
<dbReference type="InterPro" id="IPR013497">
    <property type="entry name" value="Topo_IA_cen"/>
</dbReference>
<dbReference type="NCBIfam" id="NF005829">
    <property type="entry name" value="PRK07726.1"/>
    <property type="match status" value="1"/>
</dbReference>
<evidence type="ECO:0000259" key="15">
    <source>
        <dbReference type="PROSITE" id="PS52039"/>
    </source>
</evidence>
<evidence type="ECO:0000256" key="1">
    <source>
        <dbReference type="ARBA" id="ARBA00000213"/>
    </source>
</evidence>
<feature type="region of interest" description="Disordered" evidence="13">
    <location>
        <begin position="718"/>
        <end position="740"/>
    </location>
</feature>
<comment type="caution">
    <text evidence="16">The sequence shown here is derived from an EMBL/GenBank/DDBJ whole genome shotgun (WGS) entry which is preliminary data.</text>
</comment>
<evidence type="ECO:0000256" key="6">
    <source>
        <dbReference type="ARBA" id="ARBA00023029"/>
    </source>
</evidence>
<dbReference type="EMBL" id="JAODZU010000029">
    <property type="protein sequence ID" value="MDH0364881.1"/>
    <property type="molecule type" value="Genomic_DNA"/>
</dbReference>
<dbReference type="SMART" id="SM00493">
    <property type="entry name" value="TOPRIM"/>
    <property type="match status" value="1"/>
</dbReference>
<evidence type="ECO:0000256" key="7">
    <source>
        <dbReference type="ARBA" id="ARBA00023125"/>
    </source>
</evidence>
<evidence type="ECO:0000313" key="17">
    <source>
        <dbReference type="Proteomes" id="UP001158297"/>
    </source>
</evidence>
<feature type="domain" description="Topo IA-type catalytic" evidence="15">
    <location>
        <begin position="158"/>
        <end position="613"/>
    </location>
</feature>
<evidence type="ECO:0000256" key="9">
    <source>
        <dbReference type="ARBA" id="ARBA00030003"/>
    </source>
</evidence>
<evidence type="ECO:0000256" key="2">
    <source>
        <dbReference type="ARBA" id="ARBA00009446"/>
    </source>
</evidence>
<dbReference type="InterPro" id="IPR003601">
    <property type="entry name" value="Topo_IA_2"/>
</dbReference>
<dbReference type="EC" id="5.6.2.1" evidence="3"/>
<dbReference type="Gene3D" id="1.10.290.10">
    <property type="entry name" value="Topoisomerase I, domain 4"/>
    <property type="match status" value="1"/>
</dbReference>
<proteinExistence type="inferred from homology"/>
<dbReference type="InterPro" id="IPR013826">
    <property type="entry name" value="Topo_IA_cen_sub3"/>
</dbReference>
<organism evidence="16 17">
    <name type="scientific">Comamonas aquatica</name>
    <dbReference type="NCBI Taxonomy" id="225991"/>
    <lineage>
        <taxon>Bacteria</taxon>
        <taxon>Pseudomonadati</taxon>
        <taxon>Pseudomonadota</taxon>
        <taxon>Betaproteobacteria</taxon>
        <taxon>Burkholderiales</taxon>
        <taxon>Comamonadaceae</taxon>
        <taxon>Comamonas</taxon>
    </lineage>
</organism>
<dbReference type="PANTHER" id="PTHR11390">
    <property type="entry name" value="PROKARYOTIC DNA TOPOISOMERASE"/>
    <property type="match status" value="1"/>
</dbReference>
<dbReference type="Gene3D" id="1.10.460.10">
    <property type="entry name" value="Topoisomerase I, domain 2"/>
    <property type="match status" value="1"/>
</dbReference>
<dbReference type="GO" id="GO:0003917">
    <property type="term" value="F:DNA topoisomerase type I (single strand cut, ATP-independent) activity"/>
    <property type="evidence" value="ECO:0007669"/>
    <property type="project" value="UniProtKB-EC"/>
</dbReference>
<evidence type="ECO:0000256" key="5">
    <source>
        <dbReference type="ARBA" id="ARBA00022842"/>
    </source>
</evidence>
<evidence type="ECO:0000256" key="3">
    <source>
        <dbReference type="ARBA" id="ARBA00012891"/>
    </source>
</evidence>
<keyword evidence="6" id="KW-0799">Topoisomerase</keyword>
<dbReference type="InterPro" id="IPR013825">
    <property type="entry name" value="Topo_IA_cen_sub2"/>
</dbReference>
<evidence type="ECO:0000256" key="11">
    <source>
        <dbReference type="ARBA" id="ARBA00032235"/>
    </source>
</evidence>
<dbReference type="PROSITE" id="PS52039">
    <property type="entry name" value="TOPO_IA_2"/>
    <property type="match status" value="1"/>
</dbReference>
<dbReference type="Pfam" id="PF01131">
    <property type="entry name" value="Topoisom_bac"/>
    <property type="match status" value="1"/>
</dbReference>
<keyword evidence="4" id="KW-0479">Metal-binding</keyword>
<dbReference type="AlphaFoldDB" id="A0AA42HXR0"/>
<dbReference type="FunFam" id="1.10.290.10:FF:000004">
    <property type="entry name" value="DNA topoisomerase 3"/>
    <property type="match status" value="1"/>
</dbReference>
<keyword evidence="8" id="KW-0413">Isomerase</keyword>
<accession>A0AA42HXR0</accession>
<keyword evidence="7" id="KW-0238">DNA-binding</keyword>
<dbReference type="InterPro" id="IPR023405">
    <property type="entry name" value="Topo_IA_core_domain"/>
</dbReference>
<dbReference type="PROSITE" id="PS50880">
    <property type="entry name" value="TOPRIM"/>
    <property type="match status" value="1"/>
</dbReference>
<dbReference type="SMART" id="SM00437">
    <property type="entry name" value="TOP1Ac"/>
    <property type="match status" value="1"/>
</dbReference>
<dbReference type="GO" id="GO:0006281">
    <property type="term" value="P:DNA repair"/>
    <property type="evidence" value="ECO:0007669"/>
    <property type="project" value="TreeGrafter"/>
</dbReference>
<evidence type="ECO:0000313" key="16">
    <source>
        <dbReference type="EMBL" id="MDH0364881.1"/>
    </source>
</evidence>
<feature type="domain" description="Toprim" evidence="14">
    <location>
        <begin position="1"/>
        <end position="141"/>
    </location>
</feature>
<reference evidence="16" key="1">
    <citation type="submission" date="2022-09" db="EMBL/GenBank/DDBJ databases">
        <title>Intensive care unit water sources are persistently colonized with multi-drug resistant bacteria and are the site of extensive horizontal gene transfer of antibiotic resistance genes.</title>
        <authorList>
            <person name="Diorio-Toth L."/>
        </authorList>
    </citation>
    <scope>NUCLEOTIDE SEQUENCE</scope>
    <source>
        <strain evidence="16">GD04130</strain>
    </source>
</reference>
<dbReference type="PROSITE" id="PS00396">
    <property type="entry name" value="TOPO_IA_1"/>
    <property type="match status" value="1"/>
</dbReference>
<comment type="catalytic activity">
    <reaction evidence="1">
        <text>ATP-independent breakage of single-stranded DNA, followed by passage and rejoining.</text>
        <dbReference type="EC" id="5.6.2.1"/>
    </reaction>
</comment>
<dbReference type="RefSeq" id="WP_279823161.1">
    <property type="nucleotide sequence ID" value="NZ_JAOCET010000002.1"/>
</dbReference>
<dbReference type="Gene3D" id="2.70.20.10">
    <property type="entry name" value="Topoisomerase I, domain 3"/>
    <property type="match status" value="1"/>
</dbReference>
<evidence type="ECO:0000256" key="13">
    <source>
        <dbReference type="SAM" id="MobiDB-lite"/>
    </source>
</evidence>
<evidence type="ECO:0000256" key="8">
    <source>
        <dbReference type="ARBA" id="ARBA00023235"/>
    </source>
</evidence>
<dbReference type="Gene3D" id="3.40.50.140">
    <property type="match status" value="1"/>
</dbReference>
<protein>
    <recommendedName>
        <fullName evidence="3">DNA topoisomerase</fullName>
        <ecNumber evidence="3">5.6.2.1</ecNumber>
    </recommendedName>
    <alternativeName>
        <fullName evidence="12">Omega-protein</fullName>
    </alternativeName>
    <alternativeName>
        <fullName evidence="11">Relaxing enzyme</fullName>
    </alternativeName>
    <alternativeName>
        <fullName evidence="9">Swivelase</fullName>
    </alternativeName>
    <alternativeName>
        <fullName evidence="10">Untwisting enzyme</fullName>
    </alternativeName>
</protein>
<dbReference type="GO" id="GO:0006310">
    <property type="term" value="P:DNA recombination"/>
    <property type="evidence" value="ECO:0007669"/>
    <property type="project" value="TreeGrafter"/>
</dbReference>
<dbReference type="GO" id="GO:0043597">
    <property type="term" value="C:cytoplasmic replication fork"/>
    <property type="evidence" value="ECO:0007669"/>
    <property type="project" value="TreeGrafter"/>
</dbReference>
<dbReference type="InterPro" id="IPR000380">
    <property type="entry name" value="Topo_IA"/>
</dbReference>
<dbReference type="Pfam" id="PF01751">
    <property type="entry name" value="Toprim"/>
    <property type="match status" value="1"/>
</dbReference>
<dbReference type="Gene3D" id="3.30.65.10">
    <property type="entry name" value="Bacterial Topoisomerase I, domain 1"/>
    <property type="match status" value="1"/>
</dbReference>
<evidence type="ECO:0000256" key="12">
    <source>
        <dbReference type="ARBA" id="ARBA00032877"/>
    </source>
</evidence>
<dbReference type="Proteomes" id="UP001158297">
    <property type="component" value="Unassembled WGS sequence"/>
</dbReference>
<dbReference type="CDD" id="cd03362">
    <property type="entry name" value="TOPRIM_TopoIA_TopoIII"/>
    <property type="match status" value="1"/>
</dbReference>
<dbReference type="CDD" id="cd00186">
    <property type="entry name" value="TOP1Ac"/>
    <property type="match status" value="1"/>
</dbReference>
<evidence type="ECO:0000256" key="4">
    <source>
        <dbReference type="ARBA" id="ARBA00022723"/>
    </source>
</evidence>
<dbReference type="NCBIfam" id="TIGR01056">
    <property type="entry name" value="topB"/>
    <property type="match status" value="1"/>
</dbReference>